<protein>
    <recommendedName>
        <fullName evidence="4">Gem-associated protein 2</fullName>
    </recommendedName>
</protein>
<dbReference type="GO" id="GO:0005634">
    <property type="term" value="C:nucleus"/>
    <property type="evidence" value="ECO:0007669"/>
    <property type="project" value="TreeGrafter"/>
</dbReference>
<dbReference type="InterPro" id="IPR035426">
    <property type="entry name" value="Gemin2/Brr1"/>
</dbReference>
<proteinExistence type="inferred from homology"/>
<organism evidence="2 3">
    <name type="scientific">Nephila pilipes</name>
    <name type="common">Giant wood spider</name>
    <name type="synonym">Nephila maculata</name>
    <dbReference type="NCBI Taxonomy" id="299642"/>
    <lineage>
        <taxon>Eukaryota</taxon>
        <taxon>Metazoa</taxon>
        <taxon>Ecdysozoa</taxon>
        <taxon>Arthropoda</taxon>
        <taxon>Chelicerata</taxon>
        <taxon>Arachnida</taxon>
        <taxon>Araneae</taxon>
        <taxon>Araneomorphae</taxon>
        <taxon>Entelegynae</taxon>
        <taxon>Araneoidea</taxon>
        <taxon>Nephilidae</taxon>
        <taxon>Nephila</taxon>
    </lineage>
</organism>
<evidence type="ECO:0008006" key="4">
    <source>
        <dbReference type="Google" id="ProtNLM"/>
    </source>
</evidence>
<dbReference type="GO" id="GO:0000387">
    <property type="term" value="P:spliceosomal snRNP assembly"/>
    <property type="evidence" value="ECO:0007669"/>
    <property type="project" value="InterPro"/>
</dbReference>
<reference evidence="2" key="1">
    <citation type="submission" date="2020-08" db="EMBL/GenBank/DDBJ databases">
        <title>Multicomponent nature underlies the extraordinary mechanical properties of spider dragline silk.</title>
        <authorList>
            <person name="Kono N."/>
            <person name="Nakamura H."/>
            <person name="Mori M."/>
            <person name="Yoshida Y."/>
            <person name="Ohtoshi R."/>
            <person name="Malay A.D."/>
            <person name="Moran D.A.P."/>
            <person name="Tomita M."/>
            <person name="Numata K."/>
            <person name="Arakawa K."/>
        </authorList>
    </citation>
    <scope>NUCLEOTIDE SEQUENCE</scope>
</reference>
<dbReference type="Proteomes" id="UP000887013">
    <property type="component" value="Unassembled WGS sequence"/>
</dbReference>
<evidence type="ECO:0000313" key="3">
    <source>
        <dbReference type="Proteomes" id="UP000887013"/>
    </source>
</evidence>
<dbReference type="EMBL" id="BMAW01006796">
    <property type="protein sequence ID" value="GFT00563.1"/>
    <property type="molecule type" value="Genomic_DNA"/>
</dbReference>
<evidence type="ECO:0000313" key="2">
    <source>
        <dbReference type="EMBL" id="GFT00563.1"/>
    </source>
</evidence>
<evidence type="ECO:0000256" key="1">
    <source>
        <dbReference type="ARBA" id="ARBA00025758"/>
    </source>
</evidence>
<comment type="caution">
    <text evidence="2">The sequence shown here is derived from an EMBL/GenBank/DDBJ whole genome shotgun (WGS) entry which is preliminary data.</text>
</comment>
<name>A0A8X6TEI1_NEPPI</name>
<dbReference type="GO" id="GO:0032797">
    <property type="term" value="C:SMN complex"/>
    <property type="evidence" value="ECO:0007669"/>
    <property type="project" value="TreeGrafter"/>
</dbReference>
<accession>A0A8X6TEI1</accession>
<keyword evidence="3" id="KW-1185">Reference proteome</keyword>
<dbReference type="PANTHER" id="PTHR12794:SF0">
    <property type="entry name" value="GEM-ASSOCIATED PROTEIN 2"/>
    <property type="match status" value="1"/>
</dbReference>
<dbReference type="OrthoDB" id="6423531at2759"/>
<gene>
    <name evidence="2" type="primary">AVEN_166608_1</name>
    <name evidence="2" type="ORF">NPIL_323221</name>
</gene>
<dbReference type="Gene3D" id="1.20.58.1070">
    <property type="match status" value="1"/>
</dbReference>
<dbReference type="AlphaFoldDB" id="A0A8X6TEI1"/>
<dbReference type="Pfam" id="PF04938">
    <property type="entry name" value="SIP1"/>
    <property type="match status" value="1"/>
</dbReference>
<comment type="similarity">
    <text evidence="1">Belongs to the gemin-2 family.</text>
</comment>
<sequence>MDENSSDDESFFRRKALFVQSPTRPITLDTIPLDGHEFIHKSRLEQDRIVRPNKLSEKEKLKHHAREMAREFIEYAEKLNTDKESLREKFPLTVELPEKNERKWCKFCLGSEIYNEIYNEVYENEESRNVIIEGHSPLLSIIVHLEQKVVKSVLKFLRRWCKAVGMRKSIGMWLYCLLACLEKPIDQNCQKMIARLEDTCKKRLKVCEESEKQQLHVMREIVDLYFSVY</sequence>
<dbReference type="PANTHER" id="PTHR12794">
    <property type="entry name" value="GEMIN2"/>
    <property type="match status" value="1"/>
</dbReference>